<dbReference type="Gene3D" id="3.30.300.30">
    <property type="match status" value="1"/>
</dbReference>
<keyword evidence="2 4" id="KW-0436">Ligase</keyword>
<comment type="caution">
    <text evidence="4">The sequence shown here is derived from an EMBL/GenBank/DDBJ whole genome shotgun (WGS) entry which is preliminary data.</text>
</comment>
<dbReference type="InterPro" id="IPR045851">
    <property type="entry name" value="AMP-bd_C_sf"/>
</dbReference>
<evidence type="ECO:0000256" key="1">
    <source>
        <dbReference type="ARBA" id="ARBA00006432"/>
    </source>
</evidence>
<dbReference type="Pfam" id="PF00501">
    <property type="entry name" value="AMP-binding"/>
    <property type="match status" value="1"/>
</dbReference>
<dbReference type="EMBL" id="QPIG01000002">
    <property type="protein sequence ID" value="RCU57614.1"/>
    <property type="molecule type" value="Genomic_DNA"/>
</dbReference>
<gene>
    <name evidence="4" type="ORF">DU428_07410</name>
</gene>
<dbReference type="PANTHER" id="PTHR43201">
    <property type="entry name" value="ACYL-COA SYNTHETASE"/>
    <property type="match status" value="1"/>
</dbReference>
<dbReference type="GO" id="GO:0031956">
    <property type="term" value="F:medium-chain fatty acid-CoA ligase activity"/>
    <property type="evidence" value="ECO:0007669"/>
    <property type="project" value="TreeGrafter"/>
</dbReference>
<sequence length="357" mass="39850">MEASYKEIHESFKINGSSYSFEELKEVAYSHVKHGLPFEKVIGDFLIDWLDDKDYVLVKTSGSTGTPKSIKLKKEAMVNSAIATGAFFHLKPKDKALLCLPADYIAGKMMLVRAMVLGLEIDLIEPTSLPVFDTEKYYEFCAMIPLQLQKTKVQIYNMKTIIVGGAAVSPSLKAAIQNVKANIYETYGMTETITHIAVKKINNLSSEELATSNNFKILPNVNISQDDRNCLVIEAPKLSKEKIITNDVVKLHAENSFEWLGRYDNVINSGGVKLFPEQIEAKLAKTISGRFFITKEADAVLGERLILVLESTSNTLEASVFEGLDKFEVPKKIYAIEKFIESANGKVLRHETIKALK</sequence>
<protein>
    <submittedName>
        <fullName evidence="4">O-succinylbenzoic acid--CoA ligase</fullName>
    </submittedName>
</protein>
<name>A0A368P6A1_9FLAO</name>
<accession>A0A368P6A1</accession>
<dbReference type="OrthoDB" id="8870348at2"/>
<dbReference type="Gene3D" id="3.40.50.12780">
    <property type="entry name" value="N-terminal domain of ligase-like"/>
    <property type="match status" value="1"/>
</dbReference>
<evidence type="ECO:0000259" key="3">
    <source>
        <dbReference type="Pfam" id="PF00501"/>
    </source>
</evidence>
<dbReference type="InterPro" id="IPR042099">
    <property type="entry name" value="ANL_N_sf"/>
</dbReference>
<feature type="domain" description="AMP-dependent synthetase/ligase" evidence="3">
    <location>
        <begin position="57"/>
        <end position="201"/>
    </location>
</feature>
<comment type="similarity">
    <text evidence="1">Belongs to the ATP-dependent AMP-binding enzyme family.</text>
</comment>
<dbReference type="InterPro" id="IPR000873">
    <property type="entry name" value="AMP-dep_synth/lig_dom"/>
</dbReference>
<evidence type="ECO:0000313" key="5">
    <source>
        <dbReference type="Proteomes" id="UP000252249"/>
    </source>
</evidence>
<dbReference type="SUPFAM" id="SSF56801">
    <property type="entry name" value="Acetyl-CoA synthetase-like"/>
    <property type="match status" value="1"/>
</dbReference>
<dbReference type="RefSeq" id="WP_072349496.1">
    <property type="nucleotide sequence ID" value="NZ_JAWVXR010000002.1"/>
</dbReference>
<reference evidence="4 5" key="1">
    <citation type="submission" date="2018-07" db="EMBL/GenBank/DDBJ databases">
        <title>Oceanihabitans testaceum sp. nov., isolated from marine sediment.</title>
        <authorList>
            <person name="Li C.-M."/>
        </authorList>
    </citation>
    <scope>NUCLEOTIDE SEQUENCE [LARGE SCALE GENOMIC DNA]</scope>
    <source>
        <strain evidence="4 5">S9-10</strain>
    </source>
</reference>
<evidence type="ECO:0000313" key="4">
    <source>
        <dbReference type="EMBL" id="RCU57614.1"/>
    </source>
</evidence>
<organism evidence="4 5">
    <name type="scientific">Oceanihabitans sediminis</name>
    <dbReference type="NCBI Taxonomy" id="1812012"/>
    <lineage>
        <taxon>Bacteria</taxon>
        <taxon>Pseudomonadati</taxon>
        <taxon>Bacteroidota</taxon>
        <taxon>Flavobacteriia</taxon>
        <taxon>Flavobacteriales</taxon>
        <taxon>Flavobacteriaceae</taxon>
        <taxon>Oceanihabitans</taxon>
    </lineage>
</organism>
<evidence type="ECO:0000256" key="2">
    <source>
        <dbReference type="ARBA" id="ARBA00022598"/>
    </source>
</evidence>
<keyword evidence="5" id="KW-1185">Reference proteome</keyword>
<dbReference type="Proteomes" id="UP000252249">
    <property type="component" value="Unassembled WGS sequence"/>
</dbReference>
<proteinExistence type="inferred from homology"/>
<dbReference type="PANTHER" id="PTHR43201:SF5">
    <property type="entry name" value="MEDIUM-CHAIN ACYL-COA LIGASE ACSF2, MITOCHONDRIAL"/>
    <property type="match status" value="1"/>
</dbReference>
<dbReference type="GO" id="GO:0006631">
    <property type="term" value="P:fatty acid metabolic process"/>
    <property type="evidence" value="ECO:0007669"/>
    <property type="project" value="TreeGrafter"/>
</dbReference>
<dbReference type="AlphaFoldDB" id="A0A368P6A1"/>